<dbReference type="InterPro" id="IPR051450">
    <property type="entry name" value="Gfo/Idh/MocA_Oxidoreductases"/>
</dbReference>
<dbReference type="SUPFAM" id="SSF55347">
    <property type="entry name" value="Glyceraldehyde-3-phosphate dehydrogenase-like, C-terminal domain"/>
    <property type="match status" value="1"/>
</dbReference>
<dbReference type="SUPFAM" id="SSF51735">
    <property type="entry name" value="NAD(P)-binding Rossmann-fold domains"/>
    <property type="match status" value="1"/>
</dbReference>
<dbReference type="InterPro" id="IPR000683">
    <property type="entry name" value="Gfo/Idh/MocA-like_OxRdtase_N"/>
</dbReference>
<evidence type="ECO:0000313" key="4">
    <source>
        <dbReference type="Proteomes" id="UP000054893"/>
    </source>
</evidence>
<dbReference type="AlphaFoldDB" id="A0A158GVW4"/>
<dbReference type="Pfam" id="PF22725">
    <property type="entry name" value="GFO_IDH_MocA_C3"/>
    <property type="match status" value="1"/>
</dbReference>
<gene>
    <name evidence="3" type="ORF">AWB64_03642</name>
</gene>
<dbReference type="Gene3D" id="3.30.360.10">
    <property type="entry name" value="Dihydrodipicolinate Reductase, domain 2"/>
    <property type="match status" value="1"/>
</dbReference>
<organism evidence="3 4">
    <name type="scientific">Caballeronia sordidicola</name>
    <name type="common">Burkholderia sordidicola</name>
    <dbReference type="NCBI Taxonomy" id="196367"/>
    <lineage>
        <taxon>Bacteria</taxon>
        <taxon>Pseudomonadati</taxon>
        <taxon>Pseudomonadota</taxon>
        <taxon>Betaproteobacteria</taxon>
        <taxon>Burkholderiales</taxon>
        <taxon>Burkholderiaceae</taxon>
        <taxon>Caballeronia</taxon>
    </lineage>
</organism>
<dbReference type="Gene3D" id="3.40.50.720">
    <property type="entry name" value="NAD(P)-binding Rossmann-like Domain"/>
    <property type="match status" value="1"/>
</dbReference>
<dbReference type="Proteomes" id="UP000054893">
    <property type="component" value="Unassembled WGS sequence"/>
</dbReference>
<dbReference type="PANTHER" id="PTHR43377:SF1">
    <property type="entry name" value="BILIVERDIN REDUCTASE A"/>
    <property type="match status" value="1"/>
</dbReference>
<protein>
    <submittedName>
        <fullName evidence="3">Oxidoreductase</fullName>
    </submittedName>
</protein>
<dbReference type="InterPro" id="IPR036291">
    <property type="entry name" value="NAD(P)-bd_dom_sf"/>
</dbReference>
<dbReference type="OrthoDB" id="8565814at2"/>
<evidence type="ECO:0000259" key="1">
    <source>
        <dbReference type="Pfam" id="PF01408"/>
    </source>
</evidence>
<name>A0A158GVW4_CABSO</name>
<sequence length="331" mass="36528">MAVNAAIIGLGWWGRHLLKQMQPSPALNFVVAVGSREPHRAVAEEFEIPFTLDFESVLKDARIDMVVITTPHAFHANQVMQAASYRKHVFCEKPLSLTLADARACALACRSAGVRLGIGHERRFEAALRAASALVRRGELGKIMHAEGSFSHDKLANLSNENWRLKEAAYVPLPLSGTGIHMTDLFADLLGGITEVYASSPLRDSNEACKTLSLHLRFGSGSTGYVNSTLETPLYMRIAFFGTSGWVEVRNLDHPDSRGASVMTVRMSDGSEHTSWFEWNDSVRENLEAFCRTITANEVYPVSDAQMVANIAVMEAVSQSLRVNRPVRPEE</sequence>
<dbReference type="PANTHER" id="PTHR43377">
    <property type="entry name" value="BILIVERDIN REDUCTASE A"/>
    <property type="match status" value="1"/>
</dbReference>
<proteinExistence type="predicted"/>
<accession>A0A158GVW4</accession>
<evidence type="ECO:0000313" key="3">
    <source>
        <dbReference type="EMBL" id="SAL36218.1"/>
    </source>
</evidence>
<dbReference type="GO" id="GO:0000166">
    <property type="term" value="F:nucleotide binding"/>
    <property type="evidence" value="ECO:0007669"/>
    <property type="project" value="InterPro"/>
</dbReference>
<evidence type="ECO:0000259" key="2">
    <source>
        <dbReference type="Pfam" id="PF22725"/>
    </source>
</evidence>
<reference evidence="3 4" key="1">
    <citation type="submission" date="2016-01" db="EMBL/GenBank/DDBJ databases">
        <authorList>
            <person name="Oliw E.H."/>
        </authorList>
    </citation>
    <scope>NUCLEOTIDE SEQUENCE [LARGE SCALE GENOMIC DNA]</scope>
    <source>
        <strain evidence="3">LMG 22029</strain>
    </source>
</reference>
<dbReference type="Pfam" id="PF01408">
    <property type="entry name" value="GFO_IDH_MocA"/>
    <property type="match status" value="1"/>
</dbReference>
<feature type="domain" description="GFO/IDH/MocA-like oxidoreductase" evidence="2">
    <location>
        <begin position="129"/>
        <end position="248"/>
    </location>
</feature>
<feature type="domain" description="Gfo/Idh/MocA-like oxidoreductase N-terminal" evidence="1">
    <location>
        <begin position="4"/>
        <end position="120"/>
    </location>
</feature>
<dbReference type="InterPro" id="IPR055170">
    <property type="entry name" value="GFO_IDH_MocA-like_dom"/>
</dbReference>
<dbReference type="RefSeq" id="WP_060856783.1">
    <property type="nucleotide sequence ID" value="NZ_FCOC02000011.1"/>
</dbReference>
<dbReference type="EMBL" id="FCOC02000011">
    <property type="protein sequence ID" value="SAL36218.1"/>
    <property type="molecule type" value="Genomic_DNA"/>
</dbReference>